<organism evidence="1 2">
    <name type="scientific">Paramecium sonneborni</name>
    <dbReference type="NCBI Taxonomy" id="65129"/>
    <lineage>
        <taxon>Eukaryota</taxon>
        <taxon>Sar</taxon>
        <taxon>Alveolata</taxon>
        <taxon>Ciliophora</taxon>
        <taxon>Intramacronucleata</taxon>
        <taxon>Oligohymenophorea</taxon>
        <taxon>Peniculida</taxon>
        <taxon>Parameciidae</taxon>
        <taxon>Paramecium</taxon>
    </lineage>
</organism>
<accession>A0A8S1QRS8</accession>
<evidence type="ECO:0000313" key="2">
    <source>
        <dbReference type="Proteomes" id="UP000692954"/>
    </source>
</evidence>
<protein>
    <submittedName>
        <fullName evidence="1">Uncharacterized protein</fullName>
    </submittedName>
</protein>
<sequence length="156" mass="18443">MEDLKKQYSKINNELREQIIHQILNEKKSIADVAQEHNILQSTCKSIINTYMREGRVGKKESRVRKLKKIIRIYDIVLNPVQPQMSSYVQCQKTENCIEKSIKSLKEENDSKEIQENQINNNFMMLSLWCEQIKNQLASLTQSNYAFQPFTQPYQK</sequence>
<evidence type="ECO:0000313" key="1">
    <source>
        <dbReference type="EMBL" id="CAD8118263.1"/>
    </source>
</evidence>
<dbReference type="OrthoDB" id="302588at2759"/>
<proteinExistence type="predicted"/>
<dbReference type="EMBL" id="CAJJDN010000116">
    <property type="protein sequence ID" value="CAD8118263.1"/>
    <property type="molecule type" value="Genomic_DNA"/>
</dbReference>
<comment type="caution">
    <text evidence="1">The sequence shown here is derived from an EMBL/GenBank/DDBJ whole genome shotgun (WGS) entry which is preliminary data.</text>
</comment>
<reference evidence="1" key="1">
    <citation type="submission" date="2021-01" db="EMBL/GenBank/DDBJ databases">
        <authorList>
            <consortium name="Genoscope - CEA"/>
            <person name="William W."/>
        </authorList>
    </citation>
    <scope>NUCLEOTIDE SEQUENCE</scope>
</reference>
<dbReference type="Proteomes" id="UP000692954">
    <property type="component" value="Unassembled WGS sequence"/>
</dbReference>
<keyword evidence="2" id="KW-1185">Reference proteome</keyword>
<name>A0A8S1QRS8_9CILI</name>
<dbReference type="AlphaFoldDB" id="A0A8S1QRS8"/>
<gene>
    <name evidence="1" type="ORF">PSON_ATCC_30995.1.T1160158</name>
</gene>